<accession>A0ABT3CC45</accession>
<organism evidence="5 6">
    <name type="scientific">Mycolicibacterium komossense</name>
    <dbReference type="NCBI Taxonomy" id="1779"/>
    <lineage>
        <taxon>Bacteria</taxon>
        <taxon>Bacillati</taxon>
        <taxon>Actinomycetota</taxon>
        <taxon>Actinomycetes</taxon>
        <taxon>Mycobacteriales</taxon>
        <taxon>Mycobacteriaceae</taxon>
        <taxon>Mycolicibacterium</taxon>
    </lineage>
</organism>
<dbReference type="Gene3D" id="3.40.800.10">
    <property type="entry name" value="Ureohydrolase domain"/>
    <property type="match status" value="1"/>
</dbReference>
<protein>
    <submittedName>
        <fullName evidence="5">Arginase family protein</fullName>
    </submittedName>
</protein>
<keyword evidence="6" id="KW-1185">Reference proteome</keyword>
<evidence type="ECO:0000256" key="4">
    <source>
        <dbReference type="PROSITE-ProRule" id="PRU00742"/>
    </source>
</evidence>
<dbReference type="RefSeq" id="WP_264067982.1">
    <property type="nucleotide sequence ID" value="NZ_JACKTY010000029.1"/>
</dbReference>
<evidence type="ECO:0000256" key="1">
    <source>
        <dbReference type="ARBA" id="ARBA00022723"/>
    </source>
</evidence>
<reference evidence="5 6" key="1">
    <citation type="journal article" date="2022" name="BMC Genomics">
        <title>Comparative genome analysis of mycobacteria focusing on tRNA and non-coding RNA.</title>
        <authorList>
            <person name="Behra P.R.K."/>
            <person name="Pettersson B.M.F."/>
            <person name="Ramesh M."/>
            <person name="Das S."/>
            <person name="Dasgupta S."/>
            <person name="Kirsebom L.A."/>
        </authorList>
    </citation>
    <scope>NUCLEOTIDE SEQUENCE [LARGE SCALE GENOMIC DNA]</scope>
    <source>
        <strain evidence="5 6">DSM 44078</strain>
    </source>
</reference>
<dbReference type="PROSITE" id="PS51409">
    <property type="entry name" value="ARGINASE_2"/>
    <property type="match status" value="1"/>
</dbReference>
<proteinExistence type="inferred from homology"/>
<keyword evidence="3" id="KW-0464">Manganese</keyword>
<dbReference type="PANTHER" id="PTHR43782">
    <property type="entry name" value="ARGINASE"/>
    <property type="match status" value="1"/>
</dbReference>
<dbReference type="InterPro" id="IPR023696">
    <property type="entry name" value="Ureohydrolase_dom_sf"/>
</dbReference>
<dbReference type="CDD" id="cd09999">
    <property type="entry name" value="Arginase-like_1"/>
    <property type="match status" value="1"/>
</dbReference>
<evidence type="ECO:0000256" key="2">
    <source>
        <dbReference type="ARBA" id="ARBA00022801"/>
    </source>
</evidence>
<keyword evidence="1" id="KW-0479">Metal-binding</keyword>
<evidence type="ECO:0000313" key="6">
    <source>
        <dbReference type="Proteomes" id="UP001526201"/>
    </source>
</evidence>
<gene>
    <name evidence="5" type="ORF">H7J73_13550</name>
</gene>
<dbReference type="Pfam" id="PF00491">
    <property type="entry name" value="Arginase"/>
    <property type="match status" value="1"/>
</dbReference>
<dbReference type="EMBL" id="JACKTY010000029">
    <property type="protein sequence ID" value="MCV7227055.1"/>
    <property type="molecule type" value="Genomic_DNA"/>
</dbReference>
<evidence type="ECO:0000313" key="5">
    <source>
        <dbReference type="EMBL" id="MCV7227055.1"/>
    </source>
</evidence>
<dbReference type="InterPro" id="IPR006035">
    <property type="entry name" value="Ureohydrolase"/>
</dbReference>
<dbReference type="SUPFAM" id="SSF52768">
    <property type="entry name" value="Arginase/deacetylase"/>
    <property type="match status" value="1"/>
</dbReference>
<evidence type="ECO:0000256" key="3">
    <source>
        <dbReference type="ARBA" id="ARBA00023211"/>
    </source>
</evidence>
<sequence>MTTLRLEWPQWQGGEPQGVEHYTAGLDRDESRMAYGIGGQLTAFLAPPHAGPTSRIRVPDYSVDLPLEDGIVGKFEVLRQHDEALELMRLADADRVVTLGGTCAVSLTPFAYLASRYPDDLAVIWLDSHADSNLPGGPNCGFNTMVVTHLSGHGDPEVLDRLPATLPAERILLAGVHGWDDQDSHTHESWGLSLVPPATTEVFHGAVLKWLRDSGVRHVAIHFDLDVINSDEHAFGMAWEKDGISKATALGLIDLVAAEFDLVGLTVAEFVPREAVTLRSMLQNLPLLSPG</sequence>
<name>A0ABT3CC45_9MYCO</name>
<keyword evidence="2" id="KW-0378">Hydrolase</keyword>
<comment type="similarity">
    <text evidence="4">Belongs to the arginase family.</text>
</comment>
<dbReference type="PANTHER" id="PTHR43782:SF3">
    <property type="entry name" value="ARGINASE"/>
    <property type="match status" value="1"/>
</dbReference>
<comment type="caution">
    <text evidence="5">The sequence shown here is derived from an EMBL/GenBank/DDBJ whole genome shotgun (WGS) entry which is preliminary data.</text>
</comment>
<dbReference type="Proteomes" id="UP001526201">
    <property type="component" value="Unassembled WGS sequence"/>
</dbReference>